<dbReference type="Proteomes" id="UP000322025">
    <property type="component" value="Unassembled WGS sequence"/>
</dbReference>
<dbReference type="OrthoDB" id="9798191at2"/>
<dbReference type="PANTHER" id="PTHR43649">
    <property type="entry name" value="ARABINOSE-BINDING PROTEIN-RELATED"/>
    <property type="match status" value="1"/>
</dbReference>
<comment type="caution">
    <text evidence="2">The sequence shown here is derived from an EMBL/GenBank/DDBJ whole genome shotgun (WGS) entry which is preliminary data.</text>
</comment>
<organism evidence="2 3">
    <name type="scientific">Mediterraneibacter catenae</name>
    <dbReference type="NCBI Taxonomy" id="2594882"/>
    <lineage>
        <taxon>Bacteria</taxon>
        <taxon>Bacillati</taxon>
        <taxon>Bacillota</taxon>
        <taxon>Clostridia</taxon>
        <taxon>Lachnospirales</taxon>
        <taxon>Lachnospiraceae</taxon>
        <taxon>Mediterraneibacter</taxon>
    </lineage>
</organism>
<dbReference type="Gene3D" id="3.40.190.10">
    <property type="entry name" value="Periplasmic binding protein-like II"/>
    <property type="match status" value="2"/>
</dbReference>
<keyword evidence="1" id="KW-0732">Signal</keyword>
<evidence type="ECO:0000256" key="1">
    <source>
        <dbReference type="SAM" id="SignalP"/>
    </source>
</evidence>
<proteinExistence type="predicted"/>
<dbReference type="RefSeq" id="WP_150310556.1">
    <property type="nucleotide sequence ID" value="NZ_VMSO01000005.1"/>
</dbReference>
<evidence type="ECO:0000313" key="2">
    <source>
        <dbReference type="EMBL" id="KAA8501960.1"/>
    </source>
</evidence>
<dbReference type="PANTHER" id="PTHR43649:SF12">
    <property type="entry name" value="DIACETYLCHITOBIOSE BINDING PROTEIN DASA"/>
    <property type="match status" value="1"/>
</dbReference>
<name>A0A5M9HYL9_9FIRM</name>
<protein>
    <submittedName>
        <fullName evidence="2">Extracellular solute-binding protein</fullName>
    </submittedName>
</protein>
<dbReference type="AlphaFoldDB" id="A0A5M9HYL9"/>
<dbReference type="SUPFAM" id="SSF53850">
    <property type="entry name" value="Periplasmic binding protein-like II"/>
    <property type="match status" value="1"/>
</dbReference>
<evidence type="ECO:0000313" key="3">
    <source>
        <dbReference type="Proteomes" id="UP000322025"/>
    </source>
</evidence>
<dbReference type="InterPro" id="IPR050490">
    <property type="entry name" value="Bact_solute-bd_prot1"/>
</dbReference>
<dbReference type="Pfam" id="PF01547">
    <property type="entry name" value="SBP_bac_1"/>
    <property type="match status" value="1"/>
</dbReference>
<feature type="signal peptide" evidence="1">
    <location>
        <begin position="1"/>
        <end position="25"/>
    </location>
</feature>
<keyword evidence="3" id="KW-1185">Reference proteome</keyword>
<dbReference type="EMBL" id="VMSO01000005">
    <property type="protein sequence ID" value="KAA8501960.1"/>
    <property type="molecule type" value="Genomic_DNA"/>
</dbReference>
<reference evidence="2" key="1">
    <citation type="submission" date="2019-07" db="EMBL/GenBank/DDBJ databases">
        <authorList>
            <person name="Wongkuna S."/>
            <person name="Scaria J."/>
        </authorList>
    </citation>
    <scope>NUCLEOTIDE SEQUENCE [LARGE SCALE GENOMIC DNA]</scope>
    <source>
        <strain evidence="2">SW178</strain>
    </source>
</reference>
<feature type="chain" id="PRO_5038841667" evidence="1">
    <location>
        <begin position="26"/>
        <end position="427"/>
    </location>
</feature>
<accession>A0A5M9HYL9</accession>
<gene>
    <name evidence="2" type="ORF">FNY66_05855</name>
</gene>
<sequence>MKKKKVISTVLAVSMLAAVILPGCGSDENSGKTEIEILQYKPEAATYFDQVEEQFNATHDDIHLTISSPNDASTIMRTRFIREDYPDIIGIGGDINYSYYVDADILADVSDYEGLSDVKQSYIDILENLEITPKDGTYGVPYVANAAGILYNKDMFEEHGWEIPESWSELIDLCEEIRAEGILPFYFGFRDTWTCLAPWNSLAVDLAPADTCQQVNAGETTFSEEYVEVAEKCLELVSYGPEDPFAYGYNDACTAFANGESAMYPIGSYAVPQILSVNPEMNIDSFVTPGNDDSSKNTLNSGVDLMFAVTAECENKEAAYEVLDFLMADENIQAYIDDQNAVPCKDGDFDLAPMLDGMTPFIESGNMTDYQDHYYPSEMAADALIQTYLINKDADAFLKDFDTRWQRYNRDIIRAVQEYNEEHGTAE</sequence>
<dbReference type="InterPro" id="IPR006059">
    <property type="entry name" value="SBP"/>
</dbReference>